<gene>
    <name evidence="3" type="ORF">JN10_2289</name>
</gene>
<dbReference type="InterPro" id="IPR013154">
    <property type="entry name" value="ADH-like_N"/>
</dbReference>
<comment type="caution">
    <text evidence="3">The sequence shown here is derived from an EMBL/GenBank/DDBJ whole genome shotgun (WGS) entry which is preliminary data.</text>
</comment>
<dbReference type="InterPro" id="IPR005903">
    <property type="entry name" value="BchC"/>
</dbReference>
<dbReference type="EMBL" id="VLLK01000002">
    <property type="protein sequence ID" value="TWJ06752.1"/>
    <property type="molecule type" value="Genomic_DNA"/>
</dbReference>
<dbReference type="SUPFAM" id="SSF50129">
    <property type="entry name" value="GroES-like"/>
    <property type="match status" value="1"/>
</dbReference>
<sequence>MDALAVILDAPKRLSLRSLALNPPSSSDVIVETAWSGISTGTEKLLWTGEMPRFPGMGYPLVPGYESVGRIVDAGPDAQSRIGEWVFVPGANCYAEARGLFGGTSQKLIVPSARALTISEELAEKGVLIALAATALHALAGGEPPELIVGHGVLGRLLARMTIASGAPAPVVWDNKEERRKGAEGYDCIAPKDDDRHDYQTIFDVSGYAHGLDNLIGRLAKRGEIVLAGFYSDRLSFGFPPAFQAEARLRVAAEWSPEDLASTQALIETGAVSLDGLITDIRPASEAEKAYPAAFTEIDCLKMVLDWSSYE</sequence>
<dbReference type="RefSeq" id="WP_067598055.1">
    <property type="nucleotide sequence ID" value="NZ_CP015963.1"/>
</dbReference>
<evidence type="ECO:0000259" key="2">
    <source>
        <dbReference type="Pfam" id="PF08240"/>
    </source>
</evidence>
<dbReference type="PANTHER" id="PTHR43189:SF1">
    <property type="entry name" value="ZINC-TYPE ALCOHOL DEHYDROGENASE-LIKE PROTEIN C1198.01"/>
    <property type="match status" value="1"/>
</dbReference>
<name>A0A562UMB8_9SPHN</name>
<dbReference type="OrthoDB" id="9806940at2"/>
<dbReference type="Gene3D" id="3.90.180.10">
    <property type="entry name" value="Medium-chain alcohol dehydrogenases, catalytic domain"/>
    <property type="match status" value="2"/>
</dbReference>
<organism evidence="3 4">
    <name type="scientific">Altererythrobacter ishigakiensis</name>
    <dbReference type="NCBI Taxonomy" id="476157"/>
    <lineage>
        <taxon>Bacteria</taxon>
        <taxon>Pseudomonadati</taxon>
        <taxon>Pseudomonadota</taxon>
        <taxon>Alphaproteobacteria</taxon>
        <taxon>Sphingomonadales</taxon>
        <taxon>Erythrobacteraceae</taxon>
        <taxon>Altererythrobacter</taxon>
    </lineage>
</organism>
<keyword evidence="4" id="KW-1185">Reference proteome</keyword>
<keyword evidence="1" id="KW-0560">Oxidoreductase</keyword>
<dbReference type="NCBIfam" id="TIGR01202">
    <property type="entry name" value="bchC"/>
    <property type="match status" value="1"/>
</dbReference>
<protein>
    <submittedName>
        <fullName evidence="3">3-hydroxyethyl bacteriochlorophyllide a dehydrogenase</fullName>
    </submittedName>
</protein>
<feature type="domain" description="Alcohol dehydrogenase-like N-terminal" evidence="2">
    <location>
        <begin position="27"/>
        <end position="117"/>
    </location>
</feature>
<reference evidence="3 4" key="1">
    <citation type="submission" date="2019-07" db="EMBL/GenBank/DDBJ databases">
        <title>Genomic Encyclopedia of Archaeal and Bacterial Type Strains, Phase II (KMG-II): from individual species to whole genera.</title>
        <authorList>
            <person name="Goeker M."/>
        </authorList>
    </citation>
    <scope>NUCLEOTIDE SEQUENCE [LARGE SCALE GENOMIC DNA]</scope>
    <source>
        <strain evidence="3 4">ATCC BAA-2084</strain>
    </source>
</reference>
<dbReference type="STRING" id="476157.GCA_001663155_00965"/>
<dbReference type="Gene3D" id="3.40.50.720">
    <property type="entry name" value="NAD(P)-binding Rossmann-like Domain"/>
    <property type="match status" value="1"/>
</dbReference>
<evidence type="ECO:0000256" key="1">
    <source>
        <dbReference type="ARBA" id="ARBA00023002"/>
    </source>
</evidence>
<dbReference type="InterPro" id="IPR011032">
    <property type="entry name" value="GroES-like_sf"/>
</dbReference>
<dbReference type="InterPro" id="IPR036291">
    <property type="entry name" value="NAD(P)-bd_dom_sf"/>
</dbReference>
<dbReference type="AlphaFoldDB" id="A0A562UMB8"/>
<dbReference type="CDD" id="cd08255">
    <property type="entry name" value="2-desacetyl-2-hydroxyethyl_bacteriochlorophyllide_like"/>
    <property type="match status" value="1"/>
</dbReference>
<evidence type="ECO:0000313" key="3">
    <source>
        <dbReference type="EMBL" id="TWJ06752.1"/>
    </source>
</evidence>
<proteinExistence type="predicted"/>
<dbReference type="Pfam" id="PF08240">
    <property type="entry name" value="ADH_N"/>
    <property type="match status" value="1"/>
</dbReference>
<dbReference type="Proteomes" id="UP000320547">
    <property type="component" value="Unassembled WGS sequence"/>
</dbReference>
<accession>A0A562UMB8</accession>
<dbReference type="PANTHER" id="PTHR43189">
    <property type="entry name" value="ZINC-TYPE ALCOHOL DEHYDROGENASE-LIKE PROTEIN C1198.01-RELATED"/>
    <property type="match status" value="1"/>
</dbReference>
<dbReference type="GO" id="GO:0036354">
    <property type="term" value="F:bacteriochlorophyllide-a dehydrogenase activity"/>
    <property type="evidence" value="ECO:0007669"/>
    <property type="project" value="InterPro"/>
</dbReference>
<dbReference type="SUPFAM" id="SSF51735">
    <property type="entry name" value="NAD(P)-binding Rossmann-fold domains"/>
    <property type="match status" value="1"/>
</dbReference>
<evidence type="ECO:0000313" key="4">
    <source>
        <dbReference type="Proteomes" id="UP000320547"/>
    </source>
</evidence>